<reference evidence="1 2" key="1">
    <citation type="submission" date="2023-03" db="EMBL/GenBank/DDBJ databases">
        <title>Genome insight into feeding habits of ladybird beetles.</title>
        <authorList>
            <person name="Li H.-S."/>
            <person name="Huang Y.-H."/>
            <person name="Pang H."/>
        </authorList>
    </citation>
    <scope>NUCLEOTIDE SEQUENCE [LARGE SCALE GENOMIC DNA]</scope>
    <source>
        <strain evidence="1">SYSU_2023b</strain>
        <tissue evidence="1">Whole body</tissue>
    </source>
</reference>
<dbReference type="InterPro" id="IPR004162">
    <property type="entry name" value="SINA-like_animal"/>
</dbReference>
<accession>A0AAW1V415</accession>
<sequence length="165" mass="19194">MIQIWRKVEVMEISKKVRFSTEEIGENGELNCSNCRNYLSIGPVLYNSIFGYICGRKPCAWLASSDGDNTNQVLYENVAKFLLFPCKFRGDGCVSELKWGEVEQHEEVCEYKNLKFSTPPLQHPKKNKWNRHTVDYHREHTSSVKNKHNLHEPLVSYTNVNLVDQ</sequence>
<evidence type="ECO:0000313" key="1">
    <source>
        <dbReference type="EMBL" id="KAK9887467.1"/>
    </source>
</evidence>
<dbReference type="GO" id="GO:0031624">
    <property type="term" value="F:ubiquitin conjugating enzyme binding"/>
    <property type="evidence" value="ECO:0007669"/>
    <property type="project" value="TreeGrafter"/>
</dbReference>
<gene>
    <name evidence="1" type="ORF">WA026_022614</name>
</gene>
<keyword evidence="2" id="KW-1185">Reference proteome</keyword>
<protein>
    <submittedName>
        <fullName evidence="1">Uncharacterized protein</fullName>
    </submittedName>
</protein>
<comment type="caution">
    <text evidence="1">The sequence shown here is derived from an EMBL/GenBank/DDBJ whole genome shotgun (WGS) entry which is preliminary data.</text>
</comment>
<dbReference type="EMBL" id="JARQZJ010000110">
    <property type="protein sequence ID" value="KAK9887467.1"/>
    <property type="molecule type" value="Genomic_DNA"/>
</dbReference>
<dbReference type="GO" id="GO:0061630">
    <property type="term" value="F:ubiquitin protein ligase activity"/>
    <property type="evidence" value="ECO:0007669"/>
    <property type="project" value="TreeGrafter"/>
</dbReference>
<dbReference type="Proteomes" id="UP001431783">
    <property type="component" value="Unassembled WGS sequence"/>
</dbReference>
<proteinExistence type="predicted"/>
<dbReference type="Gene3D" id="3.30.40.10">
    <property type="entry name" value="Zinc/RING finger domain, C3HC4 (zinc finger)"/>
    <property type="match status" value="1"/>
</dbReference>
<organism evidence="1 2">
    <name type="scientific">Henosepilachna vigintioctopunctata</name>
    <dbReference type="NCBI Taxonomy" id="420089"/>
    <lineage>
        <taxon>Eukaryota</taxon>
        <taxon>Metazoa</taxon>
        <taxon>Ecdysozoa</taxon>
        <taxon>Arthropoda</taxon>
        <taxon>Hexapoda</taxon>
        <taxon>Insecta</taxon>
        <taxon>Pterygota</taxon>
        <taxon>Neoptera</taxon>
        <taxon>Endopterygota</taxon>
        <taxon>Coleoptera</taxon>
        <taxon>Polyphaga</taxon>
        <taxon>Cucujiformia</taxon>
        <taxon>Coccinelloidea</taxon>
        <taxon>Coccinellidae</taxon>
        <taxon>Epilachninae</taxon>
        <taxon>Epilachnini</taxon>
        <taxon>Henosepilachna</taxon>
    </lineage>
</organism>
<evidence type="ECO:0000313" key="2">
    <source>
        <dbReference type="Proteomes" id="UP001431783"/>
    </source>
</evidence>
<name>A0AAW1V415_9CUCU</name>
<dbReference type="GO" id="GO:0043161">
    <property type="term" value="P:proteasome-mediated ubiquitin-dependent protein catabolic process"/>
    <property type="evidence" value="ECO:0007669"/>
    <property type="project" value="TreeGrafter"/>
</dbReference>
<dbReference type="InterPro" id="IPR013083">
    <property type="entry name" value="Znf_RING/FYVE/PHD"/>
</dbReference>
<dbReference type="PANTHER" id="PTHR45877">
    <property type="entry name" value="E3 UBIQUITIN-PROTEIN LIGASE SIAH2"/>
    <property type="match status" value="1"/>
</dbReference>
<dbReference type="PANTHER" id="PTHR45877:SF2">
    <property type="entry name" value="E3 UBIQUITIN-PROTEIN LIGASE SINA-RELATED"/>
    <property type="match status" value="1"/>
</dbReference>
<dbReference type="SUPFAM" id="SSF49599">
    <property type="entry name" value="TRAF domain-like"/>
    <property type="match status" value="1"/>
</dbReference>
<dbReference type="AlphaFoldDB" id="A0AAW1V415"/>
<dbReference type="GO" id="GO:0005737">
    <property type="term" value="C:cytoplasm"/>
    <property type="evidence" value="ECO:0007669"/>
    <property type="project" value="TreeGrafter"/>
</dbReference>